<keyword evidence="6 7" id="KW-0472">Membrane</keyword>
<feature type="transmembrane region" description="Helical" evidence="7">
    <location>
        <begin position="394"/>
        <end position="415"/>
    </location>
</feature>
<dbReference type="RefSeq" id="WP_054535820.1">
    <property type="nucleotide sequence ID" value="NZ_LGKP01000025.1"/>
</dbReference>
<keyword evidence="5 7" id="KW-1133">Transmembrane helix</keyword>
<evidence type="ECO:0000256" key="4">
    <source>
        <dbReference type="ARBA" id="ARBA00022692"/>
    </source>
</evidence>
<evidence type="ECO:0000259" key="8">
    <source>
        <dbReference type="PROSITE" id="PS50850"/>
    </source>
</evidence>
<protein>
    <recommendedName>
        <fullName evidence="8">Major facilitator superfamily (MFS) profile domain-containing protein</fullName>
    </recommendedName>
</protein>
<dbReference type="OrthoDB" id="9775268at2"/>
<dbReference type="InterPro" id="IPR020846">
    <property type="entry name" value="MFS_dom"/>
</dbReference>
<organism evidence="9 10">
    <name type="scientific">Herpetosiphon geysericola</name>
    <dbReference type="NCBI Taxonomy" id="70996"/>
    <lineage>
        <taxon>Bacteria</taxon>
        <taxon>Bacillati</taxon>
        <taxon>Chloroflexota</taxon>
        <taxon>Chloroflexia</taxon>
        <taxon>Herpetosiphonales</taxon>
        <taxon>Herpetosiphonaceae</taxon>
        <taxon>Herpetosiphon</taxon>
    </lineage>
</organism>
<keyword evidence="10" id="KW-1185">Reference proteome</keyword>
<dbReference type="AlphaFoldDB" id="A0A0P6YQV2"/>
<comment type="caution">
    <text evidence="9">The sequence shown here is derived from an EMBL/GenBank/DDBJ whole genome shotgun (WGS) entry which is preliminary data.</text>
</comment>
<accession>A0A0P6YQV2</accession>
<dbReference type="CDD" id="cd06173">
    <property type="entry name" value="MFS_MefA_like"/>
    <property type="match status" value="1"/>
</dbReference>
<comment type="subcellular location">
    <subcellularLocation>
        <location evidence="1">Cell membrane</location>
        <topology evidence="1">Multi-pass membrane protein</topology>
    </subcellularLocation>
</comment>
<feature type="transmembrane region" description="Helical" evidence="7">
    <location>
        <begin position="280"/>
        <end position="298"/>
    </location>
</feature>
<feature type="transmembrane region" description="Helical" evidence="7">
    <location>
        <begin position="368"/>
        <end position="388"/>
    </location>
</feature>
<keyword evidence="3" id="KW-1003">Cell membrane</keyword>
<dbReference type="GO" id="GO:0005886">
    <property type="term" value="C:plasma membrane"/>
    <property type="evidence" value="ECO:0007669"/>
    <property type="project" value="UniProtKB-SubCell"/>
</dbReference>
<name>A0A0P6YQV2_9CHLR</name>
<evidence type="ECO:0000256" key="6">
    <source>
        <dbReference type="ARBA" id="ARBA00023136"/>
    </source>
</evidence>
<feature type="transmembrane region" description="Helical" evidence="7">
    <location>
        <begin position="333"/>
        <end position="356"/>
    </location>
</feature>
<feature type="transmembrane region" description="Helical" evidence="7">
    <location>
        <begin position="93"/>
        <end position="112"/>
    </location>
</feature>
<evidence type="ECO:0000313" key="9">
    <source>
        <dbReference type="EMBL" id="KPL85497.1"/>
    </source>
</evidence>
<feature type="domain" description="Major facilitator superfamily (MFS) profile" evidence="8">
    <location>
        <begin position="28"/>
        <end position="428"/>
    </location>
</feature>
<feature type="transmembrane region" description="Helical" evidence="7">
    <location>
        <begin position="61"/>
        <end position="86"/>
    </location>
</feature>
<evidence type="ECO:0000256" key="5">
    <source>
        <dbReference type="ARBA" id="ARBA00022989"/>
    </source>
</evidence>
<reference evidence="9 10" key="1">
    <citation type="submission" date="2015-07" db="EMBL/GenBank/DDBJ databases">
        <title>Whole genome sequence of Herpetosiphon geysericola DSM 7119.</title>
        <authorList>
            <person name="Hemp J."/>
            <person name="Ward L.M."/>
            <person name="Pace L.A."/>
            <person name="Fischer W.W."/>
        </authorList>
    </citation>
    <scope>NUCLEOTIDE SEQUENCE [LARGE SCALE GENOMIC DNA]</scope>
    <source>
        <strain evidence="9 10">DSM 7119</strain>
    </source>
</reference>
<dbReference type="InterPro" id="IPR036259">
    <property type="entry name" value="MFS_trans_sf"/>
</dbReference>
<dbReference type="GO" id="GO:0022857">
    <property type="term" value="F:transmembrane transporter activity"/>
    <property type="evidence" value="ECO:0007669"/>
    <property type="project" value="InterPro"/>
</dbReference>
<evidence type="ECO:0000313" key="10">
    <source>
        <dbReference type="Proteomes" id="UP000050277"/>
    </source>
</evidence>
<dbReference type="Proteomes" id="UP000050277">
    <property type="component" value="Unassembled WGS sequence"/>
</dbReference>
<dbReference type="STRING" id="70996.SE18_17910"/>
<dbReference type="EMBL" id="LGKP01000025">
    <property type="protein sequence ID" value="KPL85497.1"/>
    <property type="molecule type" value="Genomic_DNA"/>
</dbReference>
<evidence type="ECO:0000256" key="7">
    <source>
        <dbReference type="SAM" id="Phobius"/>
    </source>
</evidence>
<dbReference type="SUPFAM" id="SSF103473">
    <property type="entry name" value="MFS general substrate transporter"/>
    <property type="match status" value="1"/>
</dbReference>
<feature type="transmembrane region" description="Helical" evidence="7">
    <location>
        <begin position="310"/>
        <end position="327"/>
    </location>
</feature>
<sequence length="430" mass="46272">MLEKRTLAQSLHLPRQWPYMFRALNHRNFRLFWFGQLISLIGSWMQSLALQWLVYQITGSAFAMGTVAAFTALPVLLLSPFTGVLVDRYSKRWVVFWAQMAAMISSLTLAMLTFSDSVVYWHVLALALVNGMVNAVDMPARQAFTSEMIGNRDDLMNAIGLNASIFNGARAIGPAVAAMLVSAVGLAWAFLLNGLSFIAVLIGLTMMTGLIAPAPRKSNSSSVNDFMDGARYALQTPLIRIILVLVLVPSILGFGYTSLLPIFADQILVTPLIPEGSARLGAMMVANGIGALLAALRVARTNAQTDRRKLLLNGALGFGVGICLLALNRSFWLALPIMTFTGFSMVSFLATANTILQTTAVDSLRGRVMGFYVMTLVGLGLVGSLQAGFVAEHWGTPIATGIGGLACVISALLGLRSKALLSLVPRREQA</sequence>
<feature type="transmembrane region" description="Helical" evidence="7">
    <location>
        <begin position="237"/>
        <end position="260"/>
    </location>
</feature>
<evidence type="ECO:0000256" key="2">
    <source>
        <dbReference type="ARBA" id="ARBA00022448"/>
    </source>
</evidence>
<gene>
    <name evidence="9" type="ORF">SE18_17910</name>
</gene>
<keyword evidence="4 7" id="KW-0812">Transmembrane</keyword>
<dbReference type="Pfam" id="PF05977">
    <property type="entry name" value="MFS_3"/>
    <property type="match status" value="1"/>
</dbReference>
<feature type="transmembrane region" description="Helical" evidence="7">
    <location>
        <begin position="118"/>
        <end position="136"/>
    </location>
</feature>
<proteinExistence type="predicted"/>
<dbReference type="PANTHER" id="PTHR23513">
    <property type="entry name" value="INTEGRAL MEMBRANE EFFLUX PROTEIN-RELATED"/>
    <property type="match status" value="1"/>
</dbReference>
<dbReference type="InterPro" id="IPR010290">
    <property type="entry name" value="TM_effector"/>
</dbReference>
<feature type="transmembrane region" description="Helical" evidence="7">
    <location>
        <begin position="197"/>
        <end position="216"/>
    </location>
</feature>
<evidence type="ECO:0000256" key="3">
    <source>
        <dbReference type="ARBA" id="ARBA00022475"/>
    </source>
</evidence>
<dbReference type="PROSITE" id="PS50850">
    <property type="entry name" value="MFS"/>
    <property type="match status" value="1"/>
</dbReference>
<dbReference type="Gene3D" id="1.20.1250.20">
    <property type="entry name" value="MFS general substrate transporter like domains"/>
    <property type="match status" value="1"/>
</dbReference>
<keyword evidence="2" id="KW-0813">Transport</keyword>
<feature type="transmembrane region" description="Helical" evidence="7">
    <location>
        <begin position="31"/>
        <end position="55"/>
    </location>
</feature>
<evidence type="ECO:0000256" key="1">
    <source>
        <dbReference type="ARBA" id="ARBA00004651"/>
    </source>
</evidence>
<dbReference type="PANTHER" id="PTHR23513:SF11">
    <property type="entry name" value="STAPHYLOFERRIN A TRANSPORTER"/>
    <property type="match status" value="1"/>
</dbReference>